<dbReference type="SUPFAM" id="SSF47413">
    <property type="entry name" value="lambda repressor-like DNA-binding domains"/>
    <property type="match status" value="1"/>
</dbReference>
<evidence type="ECO:0000313" key="6">
    <source>
        <dbReference type="EMBL" id="MBM2418304.1"/>
    </source>
</evidence>
<accession>A0A9Q2RYA5</accession>
<dbReference type="GO" id="GO:0005829">
    <property type="term" value="C:cytosol"/>
    <property type="evidence" value="ECO:0007669"/>
    <property type="project" value="TreeGrafter"/>
</dbReference>
<dbReference type="InterPro" id="IPR001387">
    <property type="entry name" value="Cro/C1-type_HTH"/>
</dbReference>
<proteinExistence type="predicted"/>
<dbReference type="PROSITE" id="PS50943">
    <property type="entry name" value="HTH_CROC1"/>
    <property type="match status" value="1"/>
</dbReference>
<dbReference type="Gene3D" id="1.10.260.40">
    <property type="entry name" value="lambda repressor-like DNA-binding domains"/>
    <property type="match status" value="1"/>
</dbReference>
<evidence type="ECO:0000256" key="2">
    <source>
        <dbReference type="ARBA" id="ARBA00023125"/>
    </source>
</evidence>
<dbReference type="RefSeq" id="WP_138487932.1">
    <property type="nucleotide sequence ID" value="NZ_JAFBWU010000010.1"/>
</dbReference>
<dbReference type="Proteomes" id="UP000809440">
    <property type="component" value="Unassembled WGS sequence"/>
</dbReference>
<keyword evidence="3" id="KW-0804">Transcription</keyword>
<dbReference type="EMBL" id="JAFBXE010000010">
    <property type="protein sequence ID" value="MBM2413635.1"/>
    <property type="molecule type" value="Genomic_DNA"/>
</dbReference>
<dbReference type="CDD" id="cd00093">
    <property type="entry name" value="HTH_XRE"/>
    <property type="match status" value="1"/>
</dbReference>
<dbReference type="InterPro" id="IPR050807">
    <property type="entry name" value="TransReg_Diox_bact_type"/>
</dbReference>
<feature type="domain" description="HTH cro/C1-type" evidence="4">
    <location>
        <begin position="5"/>
        <end position="59"/>
    </location>
</feature>
<name>A0A9Q2RYA5_9RHOB</name>
<evidence type="ECO:0000313" key="5">
    <source>
        <dbReference type="EMBL" id="MBM2413635.1"/>
    </source>
</evidence>
<evidence type="ECO:0000256" key="3">
    <source>
        <dbReference type="ARBA" id="ARBA00023163"/>
    </source>
</evidence>
<dbReference type="PANTHER" id="PTHR46797:SF23">
    <property type="entry name" value="HTH-TYPE TRANSCRIPTIONAL REGULATOR SUTR"/>
    <property type="match status" value="1"/>
</dbReference>
<reference evidence="5 8" key="1">
    <citation type="submission" date="2021-01" db="EMBL/GenBank/DDBJ databases">
        <title>Diatom-associated Roseobacters Show Island Model of Population Structure.</title>
        <authorList>
            <person name="Qu L."/>
            <person name="Feng X."/>
            <person name="Chen Y."/>
            <person name="Li L."/>
            <person name="Wang X."/>
            <person name="Hu Z."/>
            <person name="Wang H."/>
            <person name="Luo H."/>
        </authorList>
    </citation>
    <scope>NUCLEOTIDE SEQUENCE</scope>
    <source>
        <strain evidence="6 8">CC28-63</strain>
        <strain evidence="5">CC28-69</strain>
    </source>
</reference>
<dbReference type="Pfam" id="PF01381">
    <property type="entry name" value="HTH_3"/>
    <property type="match status" value="1"/>
</dbReference>
<dbReference type="AlphaFoldDB" id="A0A9Q2RYA5"/>
<evidence type="ECO:0000259" key="4">
    <source>
        <dbReference type="PROSITE" id="PS50943"/>
    </source>
</evidence>
<dbReference type="GO" id="GO:0003677">
    <property type="term" value="F:DNA binding"/>
    <property type="evidence" value="ECO:0007669"/>
    <property type="project" value="UniProtKB-KW"/>
</dbReference>
<organism evidence="5 7">
    <name type="scientific">Marivita cryptomonadis</name>
    <dbReference type="NCBI Taxonomy" id="505252"/>
    <lineage>
        <taxon>Bacteria</taxon>
        <taxon>Pseudomonadati</taxon>
        <taxon>Pseudomonadota</taxon>
        <taxon>Alphaproteobacteria</taxon>
        <taxon>Rhodobacterales</taxon>
        <taxon>Roseobacteraceae</taxon>
        <taxon>Marivita</taxon>
    </lineage>
</organism>
<keyword evidence="2" id="KW-0238">DNA-binding</keyword>
<evidence type="ECO:0000313" key="8">
    <source>
        <dbReference type="Proteomes" id="UP000809440"/>
    </source>
</evidence>
<keyword evidence="8" id="KW-1185">Reference proteome</keyword>
<dbReference type="EMBL" id="JAFBXF010000010">
    <property type="protein sequence ID" value="MBM2418304.1"/>
    <property type="molecule type" value="Genomic_DNA"/>
</dbReference>
<gene>
    <name evidence="5" type="ORF">JQX41_15065</name>
    <name evidence="6" type="ORF">JQX48_15075</name>
</gene>
<comment type="caution">
    <text evidence="5">The sequence shown here is derived from an EMBL/GenBank/DDBJ whole genome shotgun (WGS) entry which is preliminary data.</text>
</comment>
<evidence type="ECO:0000256" key="1">
    <source>
        <dbReference type="ARBA" id="ARBA00023015"/>
    </source>
</evidence>
<evidence type="ECO:0000313" key="7">
    <source>
        <dbReference type="Proteomes" id="UP000755667"/>
    </source>
</evidence>
<keyword evidence="1" id="KW-0805">Transcription regulation</keyword>
<dbReference type="Proteomes" id="UP000755667">
    <property type="component" value="Unassembled WGS sequence"/>
</dbReference>
<dbReference type="InterPro" id="IPR010982">
    <property type="entry name" value="Lambda_DNA-bd_dom_sf"/>
</dbReference>
<protein>
    <submittedName>
        <fullName evidence="5">Helix-turn-helix transcriptional regulator</fullName>
    </submittedName>
</protein>
<dbReference type="SMART" id="SM00530">
    <property type="entry name" value="HTH_XRE"/>
    <property type="match status" value="1"/>
</dbReference>
<dbReference type="GO" id="GO:0003700">
    <property type="term" value="F:DNA-binding transcription factor activity"/>
    <property type="evidence" value="ECO:0007669"/>
    <property type="project" value="TreeGrafter"/>
</dbReference>
<dbReference type="PANTHER" id="PTHR46797">
    <property type="entry name" value="HTH-TYPE TRANSCRIPTIONAL REGULATOR"/>
    <property type="match status" value="1"/>
</dbReference>
<sequence>MRTTISELRARARMTQAALAEAAGITRPYLSQIENGERNLSLALQKRLADALGCDPRDLVDFEAGPGSDEEVILQAYRSMPKDWQKVIVDMARRILK</sequence>